<protein>
    <submittedName>
        <fullName evidence="2">Uncharacterized protein</fullName>
    </submittedName>
</protein>
<keyword evidence="3" id="KW-1185">Reference proteome</keyword>
<evidence type="ECO:0000313" key="2">
    <source>
        <dbReference type="EMBL" id="KAL0101633.1"/>
    </source>
</evidence>
<gene>
    <name evidence="2" type="ORF">PUN28_019048</name>
</gene>
<accession>A0AAW2EFW1</accession>
<sequence>MARHVATERRRLRKHHASAEQPKASQIEYCNVTMAEVFSLIRSNISRALEDISMNRSGRSKWHSVRRMRVSTMRDRGIVS</sequence>
<comment type="caution">
    <text evidence="2">The sequence shown here is derived from an EMBL/GenBank/DDBJ whole genome shotgun (WGS) entry which is preliminary data.</text>
</comment>
<evidence type="ECO:0000313" key="3">
    <source>
        <dbReference type="Proteomes" id="UP001430953"/>
    </source>
</evidence>
<dbReference type="Proteomes" id="UP001430953">
    <property type="component" value="Unassembled WGS sequence"/>
</dbReference>
<name>A0AAW2EFW1_9HYME</name>
<proteinExistence type="predicted"/>
<organism evidence="2 3">
    <name type="scientific">Cardiocondyla obscurior</name>
    <dbReference type="NCBI Taxonomy" id="286306"/>
    <lineage>
        <taxon>Eukaryota</taxon>
        <taxon>Metazoa</taxon>
        <taxon>Ecdysozoa</taxon>
        <taxon>Arthropoda</taxon>
        <taxon>Hexapoda</taxon>
        <taxon>Insecta</taxon>
        <taxon>Pterygota</taxon>
        <taxon>Neoptera</taxon>
        <taxon>Endopterygota</taxon>
        <taxon>Hymenoptera</taxon>
        <taxon>Apocrita</taxon>
        <taxon>Aculeata</taxon>
        <taxon>Formicoidea</taxon>
        <taxon>Formicidae</taxon>
        <taxon>Myrmicinae</taxon>
        <taxon>Cardiocondyla</taxon>
    </lineage>
</organism>
<dbReference type="EMBL" id="JADYXP020000024">
    <property type="protein sequence ID" value="KAL0101633.1"/>
    <property type="molecule type" value="Genomic_DNA"/>
</dbReference>
<evidence type="ECO:0000256" key="1">
    <source>
        <dbReference type="SAM" id="MobiDB-lite"/>
    </source>
</evidence>
<dbReference type="AlphaFoldDB" id="A0AAW2EFW1"/>
<feature type="region of interest" description="Disordered" evidence="1">
    <location>
        <begin position="1"/>
        <end position="23"/>
    </location>
</feature>
<reference evidence="2 3" key="1">
    <citation type="submission" date="2023-03" db="EMBL/GenBank/DDBJ databases">
        <title>High recombination rates correlate with genetic variation in Cardiocondyla obscurior ants.</title>
        <authorList>
            <person name="Errbii M."/>
        </authorList>
    </citation>
    <scope>NUCLEOTIDE SEQUENCE [LARGE SCALE GENOMIC DNA]</scope>
    <source>
        <strain evidence="2">Alpha-2009</strain>
        <tissue evidence="2">Whole body</tissue>
    </source>
</reference>